<feature type="compositionally biased region" description="Polar residues" evidence="1">
    <location>
        <begin position="51"/>
        <end position="82"/>
    </location>
</feature>
<dbReference type="AlphaFoldDB" id="A0A162V9V6"/>
<name>A0A162V9V6_PHYB8</name>
<dbReference type="RefSeq" id="XP_018299183.1">
    <property type="nucleotide sequence ID" value="XM_018433558.1"/>
</dbReference>
<dbReference type="InParanoid" id="A0A162V9V6"/>
<keyword evidence="3" id="KW-1185">Reference proteome</keyword>
<dbReference type="EMBL" id="KV440971">
    <property type="protein sequence ID" value="OAD81143.1"/>
    <property type="molecule type" value="Genomic_DNA"/>
</dbReference>
<reference evidence="3" key="1">
    <citation type="submission" date="2015-06" db="EMBL/GenBank/DDBJ databases">
        <title>Expansion of signal transduction pathways in fungi by whole-genome duplication.</title>
        <authorList>
            <consortium name="DOE Joint Genome Institute"/>
            <person name="Corrochano L.M."/>
            <person name="Kuo A."/>
            <person name="Marcet-Houben M."/>
            <person name="Polaino S."/>
            <person name="Salamov A."/>
            <person name="Villalobos J.M."/>
            <person name="Alvarez M.I."/>
            <person name="Avalos J."/>
            <person name="Benito E.P."/>
            <person name="Benoit I."/>
            <person name="Burger G."/>
            <person name="Camino L.P."/>
            <person name="Canovas D."/>
            <person name="Cerda-Olmedo E."/>
            <person name="Cheng J.-F."/>
            <person name="Dominguez A."/>
            <person name="Elias M."/>
            <person name="Eslava A.P."/>
            <person name="Glaser F."/>
            <person name="Grimwood J."/>
            <person name="Gutierrez G."/>
            <person name="Heitman J."/>
            <person name="Henrissat B."/>
            <person name="Iturriaga E.A."/>
            <person name="Lang B.F."/>
            <person name="Lavin J.L."/>
            <person name="Lee S."/>
            <person name="Li W."/>
            <person name="Lindquist E."/>
            <person name="Lopez-Garcia S."/>
            <person name="Luque E.M."/>
            <person name="Marcos A.T."/>
            <person name="Martin J."/>
            <person name="McCluskey K."/>
            <person name="Medina H.R."/>
            <person name="Miralles-Duran A."/>
            <person name="Miyazaki A."/>
            <person name="Munoz-Torres E."/>
            <person name="Oguiza J.A."/>
            <person name="Ohm R."/>
            <person name="Olmedo M."/>
            <person name="Orejas M."/>
            <person name="Ortiz-Castellanos L."/>
            <person name="Pisabarro A.G."/>
            <person name="Rodriguez-Romero J."/>
            <person name="Ruiz-Herrera J."/>
            <person name="Ruiz-Vazquez R."/>
            <person name="Sanz C."/>
            <person name="Schackwitz W."/>
            <person name="Schmutz J."/>
            <person name="Shahriari M."/>
            <person name="Shelest E."/>
            <person name="Silva-Franco F."/>
            <person name="Soanes D."/>
            <person name="Syed K."/>
            <person name="Tagua V.G."/>
            <person name="Talbot N.J."/>
            <person name="Thon M."/>
            <person name="De vries R.P."/>
            <person name="Wiebenga A."/>
            <person name="Yadav J.S."/>
            <person name="Braun E.L."/>
            <person name="Baker S."/>
            <person name="Garre V."/>
            <person name="Horwitz B."/>
            <person name="Torres-Martinez S."/>
            <person name="Idnurm A."/>
            <person name="Herrera-Estrella A."/>
            <person name="Gabaldon T."/>
            <person name="Grigoriev I.V."/>
        </authorList>
    </citation>
    <scope>NUCLEOTIDE SEQUENCE [LARGE SCALE GENOMIC DNA]</scope>
    <source>
        <strain evidence="3">NRRL 1555(-)</strain>
    </source>
</reference>
<dbReference type="OrthoDB" id="10619689at2759"/>
<dbReference type="Proteomes" id="UP000077315">
    <property type="component" value="Unassembled WGS sequence"/>
</dbReference>
<dbReference type="VEuPathDB" id="FungiDB:PHYBLDRAFT_157079"/>
<organism evidence="2 3">
    <name type="scientific">Phycomyces blakesleeanus (strain ATCC 8743b / DSM 1359 / FGSC 10004 / NBRC 33097 / NRRL 1555)</name>
    <dbReference type="NCBI Taxonomy" id="763407"/>
    <lineage>
        <taxon>Eukaryota</taxon>
        <taxon>Fungi</taxon>
        <taxon>Fungi incertae sedis</taxon>
        <taxon>Mucoromycota</taxon>
        <taxon>Mucoromycotina</taxon>
        <taxon>Mucoromycetes</taxon>
        <taxon>Mucorales</taxon>
        <taxon>Phycomycetaceae</taxon>
        <taxon>Phycomyces</taxon>
    </lineage>
</organism>
<feature type="region of interest" description="Disordered" evidence="1">
    <location>
        <begin position="28"/>
        <end position="115"/>
    </location>
</feature>
<accession>A0A162V9V6</accession>
<evidence type="ECO:0000313" key="3">
    <source>
        <dbReference type="Proteomes" id="UP000077315"/>
    </source>
</evidence>
<dbReference type="STRING" id="763407.A0A162V9V6"/>
<proteinExistence type="predicted"/>
<evidence type="ECO:0000313" key="2">
    <source>
        <dbReference type="EMBL" id="OAD81143.1"/>
    </source>
</evidence>
<dbReference type="GeneID" id="28994464"/>
<evidence type="ECO:0000256" key="1">
    <source>
        <dbReference type="SAM" id="MobiDB-lite"/>
    </source>
</evidence>
<sequence>MNTGYNTSNVIISRDVTEQDAYEYYIHNQPPQLPSSPLATYSHQQQQQQQPIQRATSKRAQQSQSPHVASVSSMDRISTPTGGNVFARLSQTPTRASRAKVAYRHSSGSVDDLKRRWDLDQQQRTVSSLSDT</sequence>
<protein>
    <submittedName>
        <fullName evidence="2">Uncharacterized protein</fullName>
    </submittedName>
</protein>
<gene>
    <name evidence="2" type="ORF">PHYBLDRAFT_157079</name>
</gene>